<organism evidence="1 2">
    <name type="scientific">Engystomops pustulosus</name>
    <name type="common">Tungara frog</name>
    <name type="synonym">Physalaemus pustulosus</name>
    <dbReference type="NCBI Taxonomy" id="76066"/>
    <lineage>
        <taxon>Eukaryota</taxon>
        <taxon>Metazoa</taxon>
        <taxon>Chordata</taxon>
        <taxon>Craniata</taxon>
        <taxon>Vertebrata</taxon>
        <taxon>Euteleostomi</taxon>
        <taxon>Amphibia</taxon>
        <taxon>Batrachia</taxon>
        <taxon>Anura</taxon>
        <taxon>Neobatrachia</taxon>
        <taxon>Hyloidea</taxon>
        <taxon>Leptodactylidae</taxon>
        <taxon>Leiuperinae</taxon>
        <taxon>Engystomops</taxon>
    </lineage>
</organism>
<dbReference type="AlphaFoldDB" id="A0AAV7CE63"/>
<proteinExistence type="predicted"/>
<protein>
    <submittedName>
        <fullName evidence="1">Uncharacterized protein</fullName>
    </submittedName>
</protein>
<sequence>MSLSHPRNKARRGSYDGILHNKTQHKSLAQRRCSAPSLVLPKALSKPWSSGRYKRYPVLCINIHTLKCDLERNQHVLLSEAYCKC</sequence>
<evidence type="ECO:0000313" key="2">
    <source>
        <dbReference type="Proteomes" id="UP000824782"/>
    </source>
</evidence>
<accession>A0AAV7CE63</accession>
<keyword evidence="2" id="KW-1185">Reference proteome</keyword>
<dbReference type="EMBL" id="WNYA01000003">
    <property type="protein sequence ID" value="KAG8582960.1"/>
    <property type="molecule type" value="Genomic_DNA"/>
</dbReference>
<gene>
    <name evidence="1" type="ORF">GDO81_008239</name>
</gene>
<name>A0AAV7CE63_ENGPU</name>
<dbReference type="Proteomes" id="UP000824782">
    <property type="component" value="Unassembled WGS sequence"/>
</dbReference>
<evidence type="ECO:0000313" key="1">
    <source>
        <dbReference type="EMBL" id="KAG8582960.1"/>
    </source>
</evidence>
<reference evidence="1" key="1">
    <citation type="thesis" date="2020" institute="ProQuest LLC" country="789 East Eisenhower Parkway, Ann Arbor, MI, USA">
        <title>Comparative Genomics and Chromosome Evolution.</title>
        <authorList>
            <person name="Mudd A.B."/>
        </authorList>
    </citation>
    <scope>NUCLEOTIDE SEQUENCE</scope>
    <source>
        <strain evidence="1">237g6f4</strain>
        <tissue evidence="1">Blood</tissue>
    </source>
</reference>
<comment type="caution">
    <text evidence="1">The sequence shown here is derived from an EMBL/GenBank/DDBJ whole genome shotgun (WGS) entry which is preliminary data.</text>
</comment>